<evidence type="ECO:0000313" key="4">
    <source>
        <dbReference type="Proteomes" id="UP000523362"/>
    </source>
</evidence>
<dbReference type="GO" id="GO:0006203">
    <property type="term" value="P:dGTP catabolic process"/>
    <property type="evidence" value="ECO:0007669"/>
    <property type="project" value="TreeGrafter"/>
</dbReference>
<dbReference type="Gene3D" id="1.10.3410.10">
    <property type="entry name" value="putative deoxyguanosinetriphosphate triphosphohydrolase like domain"/>
    <property type="match status" value="1"/>
</dbReference>
<dbReference type="InterPro" id="IPR027432">
    <property type="entry name" value="dGTP_triphosphohydrolase_C"/>
</dbReference>
<dbReference type="GO" id="GO:0008832">
    <property type="term" value="F:dGTPase activity"/>
    <property type="evidence" value="ECO:0007669"/>
    <property type="project" value="TreeGrafter"/>
</dbReference>
<dbReference type="Proteomes" id="UP000523362">
    <property type="component" value="Unassembled WGS sequence"/>
</dbReference>
<dbReference type="PROSITE" id="PS51831">
    <property type="entry name" value="HD"/>
    <property type="match status" value="1"/>
</dbReference>
<organism evidence="3 4">
    <name type="scientific">Listeria seeligeri</name>
    <dbReference type="NCBI Taxonomy" id="1640"/>
    <lineage>
        <taxon>Bacteria</taxon>
        <taxon>Bacillati</taxon>
        <taxon>Bacillota</taxon>
        <taxon>Bacilli</taxon>
        <taxon>Bacillales</taxon>
        <taxon>Listeriaceae</taxon>
        <taxon>Listeria</taxon>
    </lineage>
</organism>
<protein>
    <submittedName>
        <fullName evidence="3">Deoxyguanosinetriphosphate triphosphohydrolase</fullName>
    </submittedName>
</protein>
<dbReference type="InterPro" id="IPR006674">
    <property type="entry name" value="HD_domain"/>
</dbReference>
<dbReference type="Pfam" id="PF01966">
    <property type="entry name" value="HD"/>
    <property type="match status" value="1"/>
</dbReference>
<evidence type="ECO:0000259" key="2">
    <source>
        <dbReference type="PROSITE" id="PS51831"/>
    </source>
</evidence>
<proteinExistence type="predicted"/>
<name>A0A7X0X3V0_LISSE</name>
<dbReference type="Gene3D" id="1.10.3210.10">
    <property type="entry name" value="Hypothetical protein af1432"/>
    <property type="match status" value="1"/>
</dbReference>
<gene>
    <name evidence="3" type="ORF">HB897_11880</name>
</gene>
<comment type="caution">
    <text evidence="3">The sequence shown here is derived from an EMBL/GenBank/DDBJ whole genome shotgun (WGS) entry which is preliminary data.</text>
</comment>
<dbReference type="InterPro" id="IPR023293">
    <property type="entry name" value="dGTP_triP_hydro_central_sf"/>
</dbReference>
<sequence>MEWTTLLNRETLTGKRNSGNGDLRSAFENDYQRIILSASFRRLQDKTQVFPLEKNDFIRTRLTHSLEVSTIAKSMGTLVGSQIVERNIDPNFTEQNIRELSDLLASAGLLHDIGNPPFGHFGETAIRQWFTKELPILEIDDISINSLLEKQMRNDFLHFEGNAQVLRVVTKLHQLFETSYGMNLTSATLNSFVKYPVNSLQINKTHIKSKKMGYFYSEKDIFEKITEQTGTNGDRHPVTFLLEAADDISYLIADLEDAVKKGILSIDTIIEILNSEFATSKNPILKDSFDKLLQIKQSCKKDISIFQAWTATNVRGILISAVVKNFFDNYSKIMTGTFDKALLQTCSLNELVTALEQICFNHVFTDKKIIASELAGKKIIYGLLDLFVPAAIYYDSGYVDPNEDESKRLIELISDNHLSSYHKNSKDKSKNEKLYLRLLLVTDFICGMTDTYAKDLYQELNGIY</sequence>
<dbReference type="SMART" id="SM00471">
    <property type="entry name" value="HDc"/>
    <property type="match status" value="1"/>
</dbReference>
<keyword evidence="1 3" id="KW-0378">Hydrolase</keyword>
<dbReference type="RefSeq" id="WP_185383988.1">
    <property type="nucleotide sequence ID" value="NZ_JAARRG010000009.1"/>
</dbReference>
<dbReference type="PANTHER" id="PTHR11373:SF32">
    <property type="entry name" value="DEOXYGUANOSINETRIPHOSPHATE TRIPHOSPHOHYDROLASE"/>
    <property type="match status" value="1"/>
</dbReference>
<dbReference type="InterPro" id="IPR050135">
    <property type="entry name" value="dGTPase-like"/>
</dbReference>
<accession>A0A7X0X3V0</accession>
<dbReference type="NCBIfam" id="NF002205">
    <property type="entry name" value="PRK01096.1"/>
    <property type="match status" value="1"/>
</dbReference>
<dbReference type="Gene3D" id="1.10.3550.10">
    <property type="entry name" value="eoxyguanosinetriphosphate triphosphohydrolase domain-like"/>
    <property type="match status" value="1"/>
</dbReference>
<dbReference type="InterPro" id="IPR006261">
    <property type="entry name" value="dGTPase"/>
</dbReference>
<dbReference type="InterPro" id="IPR003607">
    <property type="entry name" value="HD/PDEase_dom"/>
</dbReference>
<dbReference type="SUPFAM" id="SSF109604">
    <property type="entry name" value="HD-domain/PDEase-like"/>
    <property type="match status" value="1"/>
</dbReference>
<dbReference type="NCBIfam" id="TIGR01353">
    <property type="entry name" value="dGTP_triPase"/>
    <property type="match status" value="1"/>
</dbReference>
<dbReference type="PANTHER" id="PTHR11373">
    <property type="entry name" value="DEOXYNUCLEOSIDE TRIPHOSPHATE TRIPHOSPHOHYDROLASE"/>
    <property type="match status" value="1"/>
</dbReference>
<evidence type="ECO:0000313" key="3">
    <source>
        <dbReference type="EMBL" id="MBC1486928.1"/>
    </source>
</evidence>
<reference evidence="3 4" key="1">
    <citation type="submission" date="2020-03" db="EMBL/GenBank/DDBJ databases">
        <title>Soil Listeria distribution.</title>
        <authorList>
            <person name="Liao J."/>
            <person name="Wiedmann M."/>
        </authorList>
    </citation>
    <scope>NUCLEOTIDE SEQUENCE [LARGE SCALE GENOMIC DNA]</scope>
    <source>
        <strain evidence="3 4">FSL L7-1560</strain>
    </source>
</reference>
<dbReference type="AlphaFoldDB" id="A0A7X0X3V0"/>
<feature type="domain" description="HD" evidence="2">
    <location>
        <begin position="61"/>
        <end position="251"/>
    </location>
</feature>
<dbReference type="EMBL" id="JAARRG010000009">
    <property type="protein sequence ID" value="MBC1486928.1"/>
    <property type="molecule type" value="Genomic_DNA"/>
</dbReference>
<dbReference type="CDD" id="cd00077">
    <property type="entry name" value="HDc"/>
    <property type="match status" value="1"/>
</dbReference>
<evidence type="ECO:0000256" key="1">
    <source>
        <dbReference type="ARBA" id="ARBA00022801"/>
    </source>
</evidence>